<feature type="domain" description="Phospholipid/glycerol acyltransferase" evidence="3">
    <location>
        <begin position="60"/>
        <end position="175"/>
    </location>
</feature>
<dbReference type="GO" id="GO:0003841">
    <property type="term" value="F:1-acylglycerol-3-phosphate O-acyltransferase activity"/>
    <property type="evidence" value="ECO:0007669"/>
    <property type="project" value="TreeGrafter"/>
</dbReference>
<dbReference type="GO" id="GO:0005886">
    <property type="term" value="C:plasma membrane"/>
    <property type="evidence" value="ECO:0007669"/>
    <property type="project" value="TreeGrafter"/>
</dbReference>
<evidence type="ECO:0000256" key="1">
    <source>
        <dbReference type="ARBA" id="ARBA00022679"/>
    </source>
</evidence>
<dbReference type="Proteomes" id="UP000318080">
    <property type="component" value="Unassembled WGS sequence"/>
</dbReference>
<evidence type="ECO:0000313" key="5">
    <source>
        <dbReference type="Proteomes" id="UP000318080"/>
    </source>
</evidence>
<keyword evidence="2 4" id="KW-0012">Acyltransferase</keyword>
<dbReference type="AlphaFoldDB" id="A0A540R9H5"/>
<keyword evidence="1 4" id="KW-0808">Transferase</keyword>
<proteinExistence type="predicted"/>
<accession>A0A540R9H5</accession>
<gene>
    <name evidence="4" type="ORF">EJK80_04265</name>
</gene>
<sequence>MDIREGLVHVPVSLEKLPRHAEAGEPVYQGIIAVLNRIMRAQGIQISVYGAENVPQFGGALFAMNHTGYYDFIFGQIPPYIRGRRLTRFMAKKEIFDVPVVGWLMRTMKHVPVDRSAGASSIDAAVLHLRSGRLVTIFPEATISRSFELKDFKNGAARIAATADVPLIPMVTWGSQRIWTKGGEKHLGRTKTPVIIQVGEPITRTGDPDTDIATLKAAMQALLSEVRTRYDKEYGPFEDGLDWRPAAMGGTAPTLDEANRMDHAEREAKARARAEKAHRAAAQKEIKEDKRLARRVRRAWRRLKKET</sequence>
<dbReference type="RefSeq" id="WP_066512943.1">
    <property type="nucleotide sequence ID" value="NZ_VHIR01000004.1"/>
</dbReference>
<name>A0A540R9H5_9CORY</name>
<dbReference type="SMART" id="SM00563">
    <property type="entry name" value="PlsC"/>
    <property type="match status" value="1"/>
</dbReference>
<protein>
    <submittedName>
        <fullName evidence="4">1-acyl-sn-glycerol-3-phosphate acyltransferase</fullName>
    </submittedName>
</protein>
<organism evidence="4 5">
    <name type="scientific">Corynebacterium phoceense</name>
    <dbReference type="NCBI Taxonomy" id="1686286"/>
    <lineage>
        <taxon>Bacteria</taxon>
        <taxon>Bacillati</taxon>
        <taxon>Actinomycetota</taxon>
        <taxon>Actinomycetes</taxon>
        <taxon>Mycobacteriales</taxon>
        <taxon>Corynebacteriaceae</taxon>
        <taxon>Corynebacterium</taxon>
    </lineage>
</organism>
<dbReference type="PANTHER" id="PTHR10434">
    <property type="entry name" value="1-ACYL-SN-GLYCEROL-3-PHOSPHATE ACYLTRANSFERASE"/>
    <property type="match status" value="1"/>
</dbReference>
<evidence type="ECO:0000313" key="4">
    <source>
        <dbReference type="EMBL" id="TQE44034.1"/>
    </source>
</evidence>
<dbReference type="GO" id="GO:0006654">
    <property type="term" value="P:phosphatidic acid biosynthetic process"/>
    <property type="evidence" value="ECO:0007669"/>
    <property type="project" value="TreeGrafter"/>
</dbReference>
<dbReference type="PANTHER" id="PTHR10434:SF55">
    <property type="entry name" value="POSSIBLE ACYLTRANSFERASE"/>
    <property type="match status" value="1"/>
</dbReference>
<keyword evidence="5" id="KW-1185">Reference proteome</keyword>
<dbReference type="InterPro" id="IPR002123">
    <property type="entry name" value="Plipid/glycerol_acylTrfase"/>
</dbReference>
<dbReference type="EMBL" id="VHIR01000004">
    <property type="protein sequence ID" value="TQE44034.1"/>
    <property type="molecule type" value="Genomic_DNA"/>
</dbReference>
<dbReference type="SUPFAM" id="SSF69593">
    <property type="entry name" value="Glycerol-3-phosphate (1)-acyltransferase"/>
    <property type="match status" value="1"/>
</dbReference>
<evidence type="ECO:0000259" key="3">
    <source>
        <dbReference type="SMART" id="SM00563"/>
    </source>
</evidence>
<comment type="caution">
    <text evidence="4">The sequence shown here is derived from an EMBL/GenBank/DDBJ whole genome shotgun (WGS) entry which is preliminary data.</text>
</comment>
<evidence type="ECO:0000256" key="2">
    <source>
        <dbReference type="ARBA" id="ARBA00023315"/>
    </source>
</evidence>
<reference evidence="4 5" key="1">
    <citation type="submission" date="2019-06" db="EMBL/GenBank/DDBJ databases">
        <title>Draft genome of C. phoceense Strain 272.</title>
        <authorList>
            <person name="Pacheco L.G.C."/>
            <person name="Barberis C.M."/>
            <person name="Almuzara M.N."/>
            <person name="Traglia G.M."/>
            <person name="Santos C.S."/>
            <person name="Rocha D.J.P.G."/>
            <person name="Aguiar E.R.G.R."/>
            <person name="Vay C.A."/>
        </authorList>
    </citation>
    <scope>NUCLEOTIDE SEQUENCE [LARGE SCALE GENOMIC DNA]</scope>
    <source>
        <strain evidence="4 5">272</strain>
    </source>
</reference>
<dbReference type="CDD" id="cd07989">
    <property type="entry name" value="LPLAT_AGPAT-like"/>
    <property type="match status" value="1"/>
</dbReference>
<dbReference type="Pfam" id="PF01553">
    <property type="entry name" value="Acyltransferase"/>
    <property type="match status" value="1"/>
</dbReference>
<dbReference type="STRING" id="1686286.GCA_900092335_00281"/>